<evidence type="ECO:0000313" key="1">
    <source>
        <dbReference type="EMBL" id="MCQ1950489.1"/>
    </source>
</evidence>
<reference evidence="1 2" key="1">
    <citation type="submission" date="2022-07" db="EMBL/GenBank/DDBJ databases">
        <title>Novel species in genus Arthrobacter.</title>
        <authorList>
            <person name="Liu Y."/>
        </authorList>
    </citation>
    <scope>NUCLEOTIDE SEQUENCE [LARGE SCALE GENOMIC DNA]</scope>
    <source>
        <strain evidence="2">zg-Y859</strain>
    </source>
</reference>
<dbReference type="EMBL" id="JANFLP010000011">
    <property type="protein sequence ID" value="MCQ1950489.1"/>
    <property type="molecule type" value="Genomic_DNA"/>
</dbReference>
<dbReference type="Pfam" id="PF02566">
    <property type="entry name" value="OsmC"/>
    <property type="match status" value="1"/>
</dbReference>
<dbReference type="PANTHER" id="PTHR42830:SF2">
    <property type="entry name" value="OSMC_OHR FAMILY PROTEIN"/>
    <property type="match status" value="1"/>
</dbReference>
<evidence type="ECO:0000313" key="2">
    <source>
        <dbReference type="Proteomes" id="UP001206924"/>
    </source>
</evidence>
<dbReference type="SUPFAM" id="SSF82784">
    <property type="entry name" value="OsmC-like"/>
    <property type="match status" value="1"/>
</dbReference>
<dbReference type="Gene3D" id="3.30.300.20">
    <property type="match status" value="1"/>
</dbReference>
<gene>
    <name evidence="1" type="ORF">NNX28_11180</name>
</gene>
<sequence length="172" mass="18718">MNLSEHRYTLDLEWTGNRGDGTASYRGYGRDHIIRAPGLPDLPGTADPTFHGDRDRWNPEQLLLAALAQCHMLSYLHVAVRNGIRVLAYEDSPEGLLRLNRDGSGEFTSAALRPRVTIDGGAGPAAVELASGPMHAEANRLCFIARSVNFPVEHRPQTLTGAGMPFGHGRHG</sequence>
<keyword evidence="2" id="KW-1185">Reference proteome</keyword>
<organism evidence="1 2">
    <name type="scientific">Arthrobacter jinronghuae</name>
    <dbReference type="NCBI Taxonomy" id="2964609"/>
    <lineage>
        <taxon>Bacteria</taxon>
        <taxon>Bacillati</taxon>
        <taxon>Actinomycetota</taxon>
        <taxon>Actinomycetes</taxon>
        <taxon>Micrococcales</taxon>
        <taxon>Micrococcaceae</taxon>
        <taxon>Arthrobacter</taxon>
    </lineage>
</organism>
<dbReference type="PANTHER" id="PTHR42830">
    <property type="entry name" value="OSMOTICALLY INDUCIBLE FAMILY PROTEIN"/>
    <property type="match status" value="1"/>
</dbReference>
<accession>A0ABT1NUW2</accession>
<dbReference type="InterPro" id="IPR036102">
    <property type="entry name" value="OsmC/Ohrsf"/>
</dbReference>
<dbReference type="Proteomes" id="UP001206924">
    <property type="component" value="Unassembled WGS sequence"/>
</dbReference>
<proteinExistence type="predicted"/>
<dbReference type="InterPro" id="IPR052707">
    <property type="entry name" value="OsmC_Ohr_Peroxiredoxin"/>
</dbReference>
<protein>
    <submittedName>
        <fullName evidence="1">OsmC family protein</fullName>
    </submittedName>
</protein>
<name>A0ABT1NUW2_9MICC</name>
<dbReference type="InterPro" id="IPR003718">
    <property type="entry name" value="OsmC/Ohr_fam"/>
</dbReference>
<dbReference type="RefSeq" id="WP_255865793.1">
    <property type="nucleotide sequence ID" value="NZ_CP104263.1"/>
</dbReference>
<dbReference type="InterPro" id="IPR015946">
    <property type="entry name" value="KH_dom-like_a/b"/>
</dbReference>
<comment type="caution">
    <text evidence="1">The sequence shown here is derived from an EMBL/GenBank/DDBJ whole genome shotgun (WGS) entry which is preliminary data.</text>
</comment>